<dbReference type="CDD" id="cd00882">
    <property type="entry name" value="Ras_like_GTPase"/>
    <property type="match status" value="1"/>
</dbReference>
<sequence>MFVGRDRELAALGRRWNSSRFECVVVYGRRRVGKTTLINRFLEGKPSIFFPAIESNMEGNLETLSRSIAMYRAGLGDAAGDLGNAAESAPIYRDFASALEAVFALAQRRRLAFVIDEYPYLAKADRSVSSVLQHAIDRHKDDSRLMIILCGSSMSFMERQVLGYASPLYGRRTAQIRVEPFGYADVRKFLPKYTAEEAAVAYGLTDGIPQYLRQFDDATSIRDNIRWNIIDPDCYLFEEPGNLLKQELRAPAEYNTVIQAIASGASRSNAIATASHMETSSCATYLRNLIDLGIVRKETPFGEDSPRKTIYRIEDSFFRFWYRYVPVNMPLIRSGNVDMAADRIMRSINDFMGAVFEDMCMQWLWAHNGTDDLPFLLLDAGRWWGADPRTRSQEEIDIVAAGEEPKTMLFCECKWRSVPSELRQLETLRSRSELLHPERAHYMLFSRNGFDEHVTARAAQDDAVTLVDFADM</sequence>
<dbReference type="Pfam" id="PF03008">
    <property type="entry name" value="DUF234"/>
    <property type="match status" value="1"/>
</dbReference>
<evidence type="ECO:0000313" key="3">
    <source>
        <dbReference type="EMBL" id="MBW3092024.1"/>
    </source>
</evidence>
<organism evidence="3 4">
    <name type="scientific">Bifidobacterium miconis</name>
    <dbReference type="NCBI Taxonomy" id="2834435"/>
    <lineage>
        <taxon>Bacteria</taxon>
        <taxon>Bacillati</taxon>
        <taxon>Actinomycetota</taxon>
        <taxon>Actinomycetes</taxon>
        <taxon>Bifidobacteriales</taxon>
        <taxon>Bifidobacteriaceae</taxon>
        <taxon>Bifidobacterium</taxon>
    </lineage>
</organism>
<evidence type="ECO:0000259" key="2">
    <source>
        <dbReference type="Pfam" id="PF03008"/>
    </source>
</evidence>
<dbReference type="GO" id="GO:0005524">
    <property type="term" value="F:ATP binding"/>
    <property type="evidence" value="ECO:0007669"/>
    <property type="project" value="UniProtKB-KW"/>
</dbReference>
<proteinExistence type="predicted"/>
<dbReference type="PANTHER" id="PTHR34704">
    <property type="entry name" value="ATPASE"/>
    <property type="match status" value="1"/>
</dbReference>
<dbReference type="EMBL" id="JAHBBH010000006">
    <property type="protein sequence ID" value="MBW3092024.1"/>
    <property type="molecule type" value="Genomic_DNA"/>
</dbReference>
<feature type="domain" description="ATPase" evidence="1">
    <location>
        <begin position="2"/>
        <end position="214"/>
    </location>
</feature>
<dbReference type="PANTHER" id="PTHR34704:SF1">
    <property type="entry name" value="ATPASE"/>
    <property type="match status" value="1"/>
</dbReference>
<evidence type="ECO:0000259" key="1">
    <source>
        <dbReference type="Pfam" id="PF01637"/>
    </source>
</evidence>
<dbReference type="InterPro" id="IPR011579">
    <property type="entry name" value="ATPase_dom"/>
</dbReference>
<reference evidence="3 4" key="1">
    <citation type="submission" date="2021-05" db="EMBL/GenBank/DDBJ databases">
        <title>Phylogenetic classification of ten novel species belonging to the genus Bifidobacterium comprising B. colchicus sp. nov., B. abeli sp. nov., B. bicoloris sp. nov., B. guerezis sp. nov., B. rosaliae sp. nov., B. santillanensis sp. nov., B. argentati sp. nov., B. amazzoni sp. nov., B. pluviali sp. nov., and B. pinnaculum sp. nov.</title>
        <authorList>
            <person name="Lugli G.A."/>
            <person name="Ruiz Garcia L."/>
            <person name="Margolles A."/>
            <person name="Ventura M."/>
        </authorList>
    </citation>
    <scope>NUCLEOTIDE SEQUENCE [LARGE SCALE GENOMIC DNA]</scope>
    <source>
        <strain evidence="3 4">82T10</strain>
    </source>
</reference>
<comment type="caution">
    <text evidence="3">The sequence shown here is derived from an EMBL/GenBank/DDBJ whole genome shotgun (WGS) entry which is preliminary data.</text>
</comment>
<name>A0ABS6WD96_9BIFI</name>
<keyword evidence="4" id="KW-1185">Reference proteome</keyword>
<accession>A0ABS6WD96</accession>
<keyword evidence="3" id="KW-0547">Nucleotide-binding</keyword>
<dbReference type="Proteomes" id="UP000700815">
    <property type="component" value="Unassembled WGS sequence"/>
</dbReference>
<feature type="domain" description="DUF234" evidence="2">
    <location>
        <begin position="321"/>
        <end position="418"/>
    </location>
</feature>
<dbReference type="InterPro" id="IPR004256">
    <property type="entry name" value="DUF234"/>
</dbReference>
<dbReference type="Pfam" id="PF01637">
    <property type="entry name" value="ATPase_2"/>
    <property type="match status" value="1"/>
</dbReference>
<gene>
    <name evidence="3" type="ORF">KIH79_03455</name>
</gene>
<keyword evidence="3" id="KW-0067">ATP-binding</keyword>
<evidence type="ECO:0000313" key="4">
    <source>
        <dbReference type="Proteomes" id="UP000700815"/>
    </source>
</evidence>
<protein>
    <submittedName>
        <fullName evidence="3">ATP-binding protein</fullName>
    </submittedName>
</protein>